<sequence length="342" mass="37400">MQENNNATVSFDRMRTMLVRAAEIRESEQQQIFDALDEIHARMAPIETLGTIRKRLTEMSDRAEVVVLAERVDAVMSKLDSQDAAIAAVGRAVESIVDKLATPFAQLDGRLDGVAGRMEGVAGRMDGLEDKLLNIHRRLDELDGHLSKQDDRVAMVPGEVTVPVRERIEALEGGLRARIDEVDDRLHEHLDGTKDALHAAVNETRETVDASDRLNGLAERLEQVTSRLDSMTSRLDTVEDGFTAALGSLSGSIEQSLTKVEGTLTERPDSQSVESMVRKSNAESERRIGGHLDEAMATFAELMLGGGPAPQPPTTLPRQGTRRRTTKKAGTKNNSTDDADIA</sequence>
<feature type="region of interest" description="Disordered" evidence="1">
    <location>
        <begin position="303"/>
        <end position="342"/>
    </location>
</feature>
<comment type="caution">
    <text evidence="2">The sequence shown here is derived from an EMBL/GenBank/DDBJ whole genome shotgun (WGS) entry which is preliminary data.</text>
</comment>
<dbReference type="Proteomes" id="UP000294257">
    <property type="component" value="Unassembled WGS sequence"/>
</dbReference>
<keyword evidence="3" id="KW-1185">Reference proteome</keyword>
<dbReference type="AlphaFoldDB" id="A0A4Q7KNP5"/>
<dbReference type="SUPFAM" id="SSF57997">
    <property type="entry name" value="Tropomyosin"/>
    <property type="match status" value="1"/>
</dbReference>
<evidence type="ECO:0008006" key="4">
    <source>
        <dbReference type="Google" id="ProtNLM"/>
    </source>
</evidence>
<protein>
    <recommendedName>
        <fullName evidence="4">PA containing protein</fullName>
    </recommendedName>
</protein>
<evidence type="ECO:0000313" key="3">
    <source>
        <dbReference type="Proteomes" id="UP000294257"/>
    </source>
</evidence>
<gene>
    <name evidence="2" type="ORF">EV193_10686</name>
</gene>
<evidence type="ECO:0000313" key="2">
    <source>
        <dbReference type="EMBL" id="RZS36852.1"/>
    </source>
</evidence>
<organism evidence="2 3">
    <name type="scientific">Herbihabitans rhizosphaerae</name>
    <dbReference type="NCBI Taxonomy" id="1872711"/>
    <lineage>
        <taxon>Bacteria</taxon>
        <taxon>Bacillati</taxon>
        <taxon>Actinomycetota</taxon>
        <taxon>Actinomycetes</taxon>
        <taxon>Pseudonocardiales</taxon>
        <taxon>Pseudonocardiaceae</taxon>
        <taxon>Herbihabitans</taxon>
    </lineage>
</organism>
<dbReference type="EMBL" id="SGWQ01000006">
    <property type="protein sequence ID" value="RZS36852.1"/>
    <property type="molecule type" value="Genomic_DNA"/>
</dbReference>
<reference evidence="2 3" key="1">
    <citation type="submission" date="2019-02" db="EMBL/GenBank/DDBJ databases">
        <title>Genomic Encyclopedia of Type Strains, Phase IV (KMG-IV): sequencing the most valuable type-strain genomes for metagenomic binning, comparative biology and taxonomic classification.</title>
        <authorList>
            <person name="Goeker M."/>
        </authorList>
    </citation>
    <scope>NUCLEOTIDE SEQUENCE [LARGE SCALE GENOMIC DNA]</scope>
    <source>
        <strain evidence="2 3">DSM 101727</strain>
    </source>
</reference>
<accession>A0A4Q7KNP5</accession>
<feature type="compositionally biased region" description="Basic and acidic residues" evidence="1">
    <location>
        <begin position="276"/>
        <end position="287"/>
    </location>
</feature>
<proteinExistence type="predicted"/>
<feature type="compositionally biased region" description="Basic residues" evidence="1">
    <location>
        <begin position="320"/>
        <end position="330"/>
    </location>
</feature>
<feature type="region of interest" description="Disordered" evidence="1">
    <location>
        <begin position="264"/>
        <end position="287"/>
    </location>
</feature>
<evidence type="ECO:0000256" key="1">
    <source>
        <dbReference type="SAM" id="MobiDB-lite"/>
    </source>
</evidence>
<dbReference type="Gene3D" id="1.20.58.60">
    <property type="match status" value="1"/>
</dbReference>
<name>A0A4Q7KNP5_9PSEU</name>